<proteinExistence type="predicted"/>
<evidence type="ECO:0000313" key="1">
    <source>
        <dbReference type="EMBL" id="KAF2181632.1"/>
    </source>
</evidence>
<protein>
    <recommendedName>
        <fullName evidence="3">Glucose-methanol-choline oxidoreductase N-terminal domain-containing protein</fullName>
    </recommendedName>
</protein>
<accession>A0A6A6DTC1</accession>
<dbReference type="AlphaFoldDB" id="A0A6A6DTC1"/>
<dbReference type="EMBL" id="ML994651">
    <property type="protein sequence ID" value="KAF2181632.1"/>
    <property type="molecule type" value="Genomic_DNA"/>
</dbReference>
<reference evidence="1" key="1">
    <citation type="journal article" date="2020" name="Stud. Mycol.">
        <title>101 Dothideomycetes genomes: a test case for predicting lifestyles and emergence of pathogens.</title>
        <authorList>
            <person name="Haridas S."/>
            <person name="Albert R."/>
            <person name="Binder M."/>
            <person name="Bloem J."/>
            <person name="Labutti K."/>
            <person name="Salamov A."/>
            <person name="Andreopoulos B."/>
            <person name="Baker S."/>
            <person name="Barry K."/>
            <person name="Bills G."/>
            <person name="Bluhm B."/>
            <person name="Cannon C."/>
            <person name="Castanera R."/>
            <person name="Culley D."/>
            <person name="Daum C."/>
            <person name="Ezra D."/>
            <person name="Gonzalez J."/>
            <person name="Henrissat B."/>
            <person name="Kuo A."/>
            <person name="Liang C."/>
            <person name="Lipzen A."/>
            <person name="Lutzoni F."/>
            <person name="Magnuson J."/>
            <person name="Mondo S."/>
            <person name="Nolan M."/>
            <person name="Ohm R."/>
            <person name="Pangilinan J."/>
            <person name="Park H.-J."/>
            <person name="Ramirez L."/>
            <person name="Alfaro M."/>
            <person name="Sun H."/>
            <person name="Tritt A."/>
            <person name="Yoshinaga Y."/>
            <person name="Zwiers L.-H."/>
            <person name="Turgeon B."/>
            <person name="Goodwin S."/>
            <person name="Spatafora J."/>
            <person name="Crous P."/>
            <person name="Grigoriev I."/>
        </authorList>
    </citation>
    <scope>NUCLEOTIDE SEQUENCE</scope>
    <source>
        <strain evidence="1">CBS 207.26</strain>
    </source>
</reference>
<dbReference type="OrthoDB" id="269227at2759"/>
<gene>
    <name evidence="1" type="ORF">K469DRAFT_713238</name>
</gene>
<sequence>MDLFDKGTKADYDAWEELEDLGWGWDGLIPYCKKSMTFHPSLSEIAVKYRYTWDIENAYGENGPI</sequence>
<keyword evidence="2" id="KW-1185">Reference proteome</keyword>
<dbReference type="Gene3D" id="3.30.560.10">
    <property type="entry name" value="Glucose Oxidase, domain 3"/>
    <property type="match status" value="1"/>
</dbReference>
<name>A0A6A6DTC1_9PEZI</name>
<dbReference type="Proteomes" id="UP000800200">
    <property type="component" value="Unassembled WGS sequence"/>
</dbReference>
<evidence type="ECO:0008006" key="3">
    <source>
        <dbReference type="Google" id="ProtNLM"/>
    </source>
</evidence>
<evidence type="ECO:0000313" key="2">
    <source>
        <dbReference type="Proteomes" id="UP000800200"/>
    </source>
</evidence>
<organism evidence="1 2">
    <name type="scientific">Zopfia rhizophila CBS 207.26</name>
    <dbReference type="NCBI Taxonomy" id="1314779"/>
    <lineage>
        <taxon>Eukaryota</taxon>
        <taxon>Fungi</taxon>
        <taxon>Dikarya</taxon>
        <taxon>Ascomycota</taxon>
        <taxon>Pezizomycotina</taxon>
        <taxon>Dothideomycetes</taxon>
        <taxon>Dothideomycetes incertae sedis</taxon>
        <taxon>Zopfiaceae</taxon>
        <taxon>Zopfia</taxon>
    </lineage>
</organism>